<feature type="transmembrane region" description="Helical" evidence="1">
    <location>
        <begin position="63"/>
        <end position="84"/>
    </location>
</feature>
<evidence type="ECO:0000256" key="1">
    <source>
        <dbReference type="SAM" id="Phobius"/>
    </source>
</evidence>
<dbReference type="EMBL" id="FOCG01000001">
    <property type="protein sequence ID" value="SEM67049.1"/>
    <property type="molecule type" value="Genomic_DNA"/>
</dbReference>
<dbReference type="InterPro" id="IPR010380">
    <property type="entry name" value="DUF975"/>
</dbReference>
<keyword evidence="1" id="KW-0472">Membrane</keyword>
<keyword evidence="1" id="KW-0812">Transmembrane</keyword>
<evidence type="ECO:0000313" key="2">
    <source>
        <dbReference type="EMBL" id="SEM67049.1"/>
    </source>
</evidence>
<accession>A0A1H8AB74</accession>
<feature type="transmembrane region" description="Helical" evidence="1">
    <location>
        <begin position="182"/>
        <end position="207"/>
    </location>
</feature>
<feature type="transmembrane region" description="Helical" evidence="1">
    <location>
        <begin position="20"/>
        <end position="43"/>
    </location>
</feature>
<feature type="transmembrane region" description="Helical" evidence="1">
    <location>
        <begin position="121"/>
        <end position="144"/>
    </location>
</feature>
<dbReference type="Proteomes" id="UP000199158">
    <property type="component" value="Unassembled WGS sequence"/>
</dbReference>
<keyword evidence="3" id="KW-1185">Reference proteome</keyword>
<evidence type="ECO:0008006" key="4">
    <source>
        <dbReference type="Google" id="ProtNLM"/>
    </source>
</evidence>
<dbReference type="STRING" id="474960.SAMN05216180_1192"/>
<evidence type="ECO:0000313" key="3">
    <source>
        <dbReference type="Proteomes" id="UP000199158"/>
    </source>
</evidence>
<dbReference type="PANTHER" id="PTHR40076">
    <property type="entry name" value="MEMBRANE PROTEIN-RELATED"/>
    <property type="match status" value="1"/>
</dbReference>
<keyword evidence="1" id="KW-1133">Transmembrane helix</keyword>
<name>A0A1H8AB74_9FIRM</name>
<dbReference type="OrthoDB" id="9784844at2"/>
<dbReference type="Pfam" id="PF06161">
    <property type="entry name" value="DUF975"/>
    <property type="match status" value="1"/>
</dbReference>
<gene>
    <name evidence="2" type="ORF">SAMN05216180_1192</name>
</gene>
<proteinExistence type="predicted"/>
<organism evidence="2 3">
    <name type="scientific">Hydrogenoanaerobacterium saccharovorans</name>
    <dbReference type="NCBI Taxonomy" id="474960"/>
    <lineage>
        <taxon>Bacteria</taxon>
        <taxon>Bacillati</taxon>
        <taxon>Bacillota</taxon>
        <taxon>Clostridia</taxon>
        <taxon>Eubacteriales</taxon>
        <taxon>Oscillospiraceae</taxon>
        <taxon>Hydrogenoanaerobacterium</taxon>
    </lineage>
</organism>
<dbReference type="PANTHER" id="PTHR40076:SF1">
    <property type="entry name" value="MEMBRANE PROTEIN"/>
    <property type="match status" value="1"/>
</dbReference>
<sequence length="249" mass="27917">MWERVELKANAKAALSRYYWMAFAVCLVYSTINGAGAVGGNMLRLVIDLQNMGTITLTNAMQLGVVSASIIFGVVGLVLLFFVLNPLTVGLHRYFMESRTFKSDFGTLFYGFTGGRYWKNVGVMALVTVKITLWTLLLIVPGIIKGYEYYMVPYILAENDKIETNRIFELSKLMTDNEKMSIFVLHLSFIGWILLGVLLCGVGTLFVDPYIFATDAELYALMRAKSFALNFSDTNELVDFHPPIYGNAN</sequence>
<dbReference type="AlphaFoldDB" id="A0A1H8AB74"/>
<dbReference type="RefSeq" id="WP_092752605.1">
    <property type="nucleotide sequence ID" value="NZ_FOCG01000001.1"/>
</dbReference>
<protein>
    <recommendedName>
        <fullName evidence="4">DUF975 family protein</fullName>
    </recommendedName>
</protein>
<reference evidence="2 3" key="1">
    <citation type="submission" date="2016-10" db="EMBL/GenBank/DDBJ databases">
        <authorList>
            <person name="de Groot N.N."/>
        </authorList>
    </citation>
    <scope>NUCLEOTIDE SEQUENCE [LARGE SCALE GENOMIC DNA]</scope>
    <source>
        <strain evidence="2 3">CGMCC 1.5070</strain>
    </source>
</reference>